<dbReference type="Proteomes" id="UP000325273">
    <property type="component" value="Unassembled WGS sequence"/>
</dbReference>
<dbReference type="InterPro" id="IPR036568">
    <property type="entry name" value="GGCT-like_sf"/>
</dbReference>
<name>A0A5B0GKW6_9BURK</name>
<dbReference type="GO" id="GO:0016740">
    <property type="term" value="F:transferase activity"/>
    <property type="evidence" value="ECO:0007669"/>
    <property type="project" value="UniProtKB-KW"/>
</dbReference>
<dbReference type="EC" id="4.3.2.7" evidence="1"/>
<organism evidence="3 4">
    <name type="scientific">Paraburkholderia panacisoli</name>
    <dbReference type="NCBI Taxonomy" id="2603818"/>
    <lineage>
        <taxon>Bacteria</taxon>
        <taxon>Pseudomonadati</taxon>
        <taxon>Pseudomonadota</taxon>
        <taxon>Betaproteobacteria</taxon>
        <taxon>Burkholderiales</taxon>
        <taxon>Burkholderiaceae</taxon>
        <taxon>Paraburkholderia</taxon>
    </lineage>
</organism>
<dbReference type="Gene3D" id="3.10.490.10">
    <property type="entry name" value="Gamma-glutamyl cyclotransferase-like"/>
    <property type="match status" value="1"/>
</dbReference>
<keyword evidence="3" id="KW-0808">Transferase</keyword>
<keyword evidence="4" id="KW-1185">Reference proteome</keyword>
<dbReference type="CDD" id="cd06661">
    <property type="entry name" value="GGCT_like"/>
    <property type="match status" value="1"/>
</dbReference>
<dbReference type="PANTHER" id="PTHR12192:SF2">
    <property type="entry name" value="GLUTATHIONE-SPECIFIC GAMMA-GLUTAMYLCYCLOTRANSFERASE 2"/>
    <property type="match status" value="1"/>
</dbReference>
<evidence type="ECO:0000256" key="2">
    <source>
        <dbReference type="ARBA" id="ARBA00023239"/>
    </source>
</evidence>
<dbReference type="PANTHER" id="PTHR12192">
    <property type="entry name" value="CATION TRANSPORT PROTEIN CHAC-RELATED"/>
    <property type="match status" value="1"/>
</dbReference>
<dbReference type="EMBL" id="VTUZ01000030">
    <property type="protein sequence ID" value="KAA1004094.1"/>
    <property type="molecule type" value="Genomic_DNA"/>
</dbReference>
<dbReference type="InterPro" id="IPR013024">
    <property type="entry name" value="GGCT-like"/>
</dbReference>
<dbReference type="RefSeq" id="WP_149674075.1">
    <property type="nucleotide sequence ID" value="NZ_VTUZ01000030.1"/>
</dbReference>
<gene>
    <name evidence="3" type="ORF">FVF58_33740</name>
</gene>
<dbReference type="Pfam" id="PF04752">
    <property type="entry name" value="ChaC"/>
    <property type="match status" value="1"/>
</dbReference>
<sequence length="220" mass="24456">MMTRKSILSGTYLRSFADCLSEVLWTQEQINQSLSEALKSRPASGEVWLFGYGSLIWNPLFEYDAREIATLQGWHRSFCLRVIAGRGSTETPGRMLSLEPGGSTRGVALRLLAANLDEELRIVWTREMLTGAYTPIWADITLDSGRLLKALAFVANPAHVFYESNAQVLHIAPLVAVASGLMGSNVDYVRRLQSALLNCDMKDPYIDELAIELDRLSTSN</sequence>
<dbReference type="InterPro" id="IPR006840">
    <property type="entry name" value="ChaC"/>
</dbReference>
<accession>A0A5B0GKW6</accession>
<dbReference type="GO" id="GO:0005737">
    <property type="term" value="C:cytoplasm"/>
    <property type="evidence" value="ECO:0007669"/>
    <property type="project" value="TreeGrafter"/>
</dbReference>
<dbReference type="GO" id="GO:0061928">
    <property type="term" value="F:glutathione specific gamma-glutamylcyclotransferase activity"/>
    <property type="evidence" value="ECO:0007669"/>
    <property type="project" value="UniProtKB-EC"/>
</dbReference>
<dbReference type="SUPFAM" id="SSF110857">
    <property type="entry name" value="Gamma-glutamyl cyclotransferase-like"/>
    <property type="match status" value="1"/>
</dbReference>
<evidence type="ECO:0000256" key="1">
    <source>
        <dbReference type="ARBA" id="ARBA00012344"/>
    </source>
</evidence>
<evidence type="ECO:0000313" key="3">
    <source>
        <dbReference type="EMBL" id="KAA1004094.1"/>
    </source>
</evidence>
<keyword evidence="2" id="KW-0456">Lyase</keyword>
<protein>
    <recommendedName>
        <fullName evidence="1">glutathione-specific gamma-glutamylcyclotransferase</fullName>
        <ecNumber evidence="1">4.3.2.7</ecNumber>
    </recommendedName>
</protein>
<comment type="caution">
    <text evidence="3">The sequence shown here is derived from an EMBL/GenBank/DDBJ whole genome shotgun (WGS) entry which is preliminary data.</text>
</comment>
<proteinExistence type="predicted"/>
<reference evidence="3 4" key="1">
    <citation type="submission" date="2019-08" db="EMBL/GenBank/DDBJ databases">
        <title>Paraburkholderia sp. DCY113.</title>
        <authorList>
            <person name="Kang J."/>
        </authorList>
    </citation>
    <scope>NUCLEOTIDE SEQUENCE [LARGE SCALE GENOMIC DNA]</scope>
    <source>
        <strain evidence="3 4">DCY113</strain>
    </source>
</reference>
<dbReference type="AlphaFoldDB" id="A0A5B0GKW6"/>
<evidence type="ECO:0000313" key="4">
    <source>
        <dbReference type="Proteomes" id="UP000325273"/>
    </source>
</evidence>
<dbReference type="GO" id="GO:0006751">
    <property type="term" value="P:glutathione catabolic process"/>
    <property type="evidence" value="ECO:0007669"/>
    <property type="project" value="InterPro"/>
</dbReference>